<accession>A0A6J5LFE2</accession>
<dbReference type="EMBL" id="LR796253">
    <property type="protein sequence ID" value="CAB4131797.1"/>
    <property type="molecule type" value="Genomic_DNA"/>
</dbReference>
<evidence type="ECO:0000313" key="2">
    <source>
        <dbReference type="EMBL" id="CAB4131797.1"/>
    </source>
</evidence>
<gene>
    <name evidence="2" type="ORF">UFOVP125_7</name>
</gene>
<protein>
    <submittedName>
        <fullName evidence="2">Uncharacterized protein</fullName>
    </submittedName>
</protein>
<evidence type="ECO:0000256" key="1">
    <source>
        <dbReference type="SAM" id="MobiDB-lite"/>
    </source>
</evidence>
<name>A0A6J5LFE2_9CAUD</name>
<sequence>MADLTQSSATTATTAPDWYTSSMKNLAAGASQYGVGGANAPAYVGAQPLQTAAFDATKANVGNFQPGLNTAGTMIGQGANVDITGAANPYLQAGTSSSADLVGGYMNPYVNDVVEKIRLANQQNIAQNLSPGITAGAVGAGQFGSQRGANALALGISNANIGALGQQAAALQSGYSDALKAAQAQRAAQVSAGQIAGNMATQEAQKFRDLSTNQMNLAKQQQEQGVVDVNQLATMGEQQQKIAQNKELFPLDVLNKQASIFSGAQVPMSTIQTMEGSPLSIISTLGSLGMAAFAPGANTYEPVLDANGKPTFDASGRPITKSVPGASYADRLISWIQGGQKGAAPTPPAKTGTGTGTGTGGGIGGGGAGSDTVASDGAGGFVDTTTGLPVRADGTPLTGTGGGTGGGGAGSDTIASDGAGGYIDTRTGLPVNADGTPIDQSGGEDTTGGYWDENGEWVPT</sequence>
<organism evidence="2">
    <name type="scientific">uncultured Caudovirales phage</name>
    <dbReference type="NCBI Taxonomy" id="2100421"/>
    <lineage>
        <taxon>Viruses</taxon>
        <taxon>Duplodnaviria</taxon>
        <taxon>Heunggongvirae</taxon>
        <taxon>Uroviricota</taxon>
        <taxon>Caudoviricetes</taxon>
        <taxon>Peduoviridae</taxon>
        <taxon>Maltschvirus</taxon>
        <taxon>Maltschvirus maltsch</taxon>
    </lineage>
</organism>
<feature type="compositionally biased region" description="Gly residues" evidence="1">
    <location>
        <begin position="399"/>
        <end position="410"/>
    </location>
</feature>
<feature type="compositionally biased region" description="Gly residues" evidence="1">
    <location>
        <begin position="353"/>
        <end position="369"/>
    </location>
</feature>
<proteinExistence type="predicted"/>
<feature type="region of interest" description="Disordered" evidence="1">
    <location>
        <begin position="339"/>
        <end position="460"/>
    </location>
</feature>
<reference evidence="2" key="1">
    <citation type="submission" date="2020-04" db="EMBL/GenBank/DDBJ databases">
        <authorList>
            <person name="Chiriac C."/>
            <person name="Salcher M."/>
            <person name="Ghai R."/>
            <person name="Kavagutti S V."/>
        </authorList>
    </citation>
    <scope>NUCLEOTIDE SEQUENCE</scope>
</reference>